<keyword evidence="2" id="KW-0378">Hydrolase</keyword>
<name>A0A0N4Z773_PARTI</name>
<evidence type="ECO:0000256" key="2">
    <source>
        <dbReference type="ARBA" id="ARBA00022801"/>
    </source>
</evidence>
<dbReference type="GO" id="GO:0047429">
    <property type="term" value="F:nucleoside triphosphate diphosphatase activity"/>
    <property type="evidence" value="ECO:0007669"/>
    <property type="project" value="InterPro"/>
</dbReference>
<dbReference type="PANTHER" id="PTHR43213:SF5">
    <property type="entry name" value="BIFUNCTIONAL DTTP_UTP PYROPHOSPHATASE_METHYLTRANSFERASE PROTEIN-RELATED"/>
    <property type="match status" value="1"/>
</dbReference>
<reference evidence="4" key="1">
    <citation type="submission" date="2017-02" db="UniProtKB">
        <authorList>
            <consortium name="WormBaseParasite"/>
        </authorList>
    </citation>
    <scope>IDENTIFICATION</scope>
</reference>
<evidence type="ECO:0000313" key="4">
    <source>
        <dbReference type="WBParaSite" id="PTRK_0000302500.1"/>
    </source>
</evidence>
<dbReference type="HAMAP" id="MF_00528">
    <property type="entry name" value="Maf"/>
    <property type="match status" value="1"/>
</dbReference>
<organism evidence="3 4">
    <name type="scientific">Parastrongyloides trichosuri</name>
    <name type="common">Possum-specific nematode worm</name>
    <dbReference type="NCBI Taxonomy" id="131310"/>
    <lineage>
        <taxon>Eukaryota</taxon>
        <taxon>Metazoa</taxon>
        <taxon>Ecdysozoa</taxon>
        <taxon>Nematoda</taxon>
        <taxon>Chromadorea</taxon>
        <taxon>Rhabditida</taxon>
        <taxon>Tylenchina</taxon>
        <taxon>Panagrolaimomorpha</taxon>
        <taxon>Strongyloidoidea</taxon>
        <taxon>Strongyloididae</taxon>
        <taxon>Parastrongyloides</taxon>
    </lineage>
</organism>
<dbReference type="AlphaFoldDB" id="A0A0N4Z773"/>
<dbReference type="Proteomes" id="UP000038045">
    <property type="component" value="Unplaced"/>
</dbReference>
<dbReference type="CDD" id="cd00555">
    <property type="entry name" value="Maf"/>
    <property type="match status" value="1"/>
</dbReference>
<dbReference type="Pfam" id="PF02545">
    <property type="entry name" value="Maf"/>
    <property type="match status" value="1"/>
</dbReference>
<sequence length="200" mass="22493">MSGEGLKIPQIIILASSSVNRIKLLKQIGIDPIIVKPECEENLSKTLSPENYAVETANIKIKWVYNKLVQEKKYFDVIIACDTIISMNDEIIGKPKDLEDARETLNKLNGKIHEVITGVVIKKKEGEIDKFYTRSKVKFRNNKTCVLEDYINTGEPLGHAGSYAIQKKGAILIESIEGCYNNIVGLPLAEVYDKIRDQKL</sequence>
<dbReference type="STRING" id="131310.A0A0N4Z773"/>
<accession>A0A0N4Z773</accession>
<dbReference type="InterPro" id="IPR003697">
    <property type="entry name" value="Maf-like"/>
</dbReference>
<dbReference type="InterPro" id="IPR029001">
    <property type="entry name" value="ITPase-like_fam"/>
</dbReference>
<dbReference type="WBParaSite" id="PTRK_0000302500.1">
    <property type="protein sequence ID" value="PTRK_0000302500.1"/>
    <property type="gene ID" value="PTRK_0000302500"/>
</dbReference>
<proteinExistence type="inferred from homology"/>
<dbReference type="PANTHER" id="PTHR43213">
    <property type="entry name" value="BIFUNCTIONAL DTTP/UTP PYROPHOSPHATASE/METHYLTRANSFERASE PROTEIN-RELATED"/>
    <property type="match status" value="1"/>
</dbReference>
<keyword evidence="3" id="KW-1185">Reference proteome</keyword>
<dbReference type="NCBIfam" id="TIGR00172">
    <property type="entry name" value="maf"/>
    <property type="match status" value="1"/>
</dbReference>
<dbReference type="PIRSF" id="PIRSF006305">
    <property type="entry name" value="Maf"/>
    <property type="match status" value="1"/>
</dbReference>
<protein>
    <submittedName>
        <fullName evidence="4">Nucleotide PPase</fullName>
    </submittedName>
</protein>
<evidence type="ECO:0000313" key="3">
    <source>
        <dbReference type="Proteomes" id="UP000038045"/>
    </source>
</evidence>
<comment type="cofactor">
    <cofactor evidence="1">
        <name>a divalent metal cation</name>
        <dbReference type="ChEBI" id="CHEBI:60240"/>
    </cofactor>
</comment>
<evidence type="ECO:0000256" key="1">
    <source>
        <dbReference type="ARBA" id="ARBA00001968"/>
    </source>
</evidence>
<dbReference type="SUPFAM" id="SSF52972">
    <property type="entry name" value="ITPase-like"/>
    <property type="match status" value="1"/>
</dbReference>
<dbReference type="Gene3D" id="3.90.950.10">
    <property type="match status" value="1"/>
</dbReference>